<reference evidence="1 2" key="1">
    <citation type="submission" date="2019-09" db="EMBL/GenBank/DDBJ databases">
        <authorList>
            <person name="Chandra G."/>
            <person name="Truman W A."/>
        </authorList>
    </citation>
    <scope>NUCLEOTIDE SEQUENCE [LARGE SCALE GENOMIC DNA]</scope>
    <source>
        <strain evidence="1">PS896</strain>
    </source>
</reference>
<name>A0A5E7JHR2_PSEFL</name>
<dbReference type="EMBL" id="CABVIN010000002">
    <property type="protein sequence ID" value="VVO87642.1"/>
    <property type="molecule type" value="Genomic_DNA"/>
</dbReference>
<evidence type="ECO:0008006" key="3">
    <source>
        <dbReference type="Google" id="ProtNLM"/>
    </source>
</evidence>
<protein>
    <recommendedName>
        <fullName evidence="3">ATPase</fullName>
    </recommendedName>
</protein>
<dbReference type="RefSeq" id="WP_150647690.1">
    <property type="nucleotide sequence ID" value="NZ_CABVIN010000002.1"/>
</dbReference>
<evidence type="ECO:0000313" key="2">
    <source>
        <dbReference type="Proteomes" id="UP000377224"/>
    </source>
</evidence>
<organism evidence="1 2">
    <name type="scientific">Pseudomonas fluorescens</name>
    <dbReference type="NCBI Taxonomy" id="294"/>
    <lineage>
        <taxon>Bacteria</taxon>
        <taxon>Pseudomonadati</taxon>
        <taxon>Pseudomonadota</taxon>
        <taxon>Gammaproteobacteria</taxon>
        <taxon>Pseudomonadales</taxon>
        <taxon>Pseudomonadaceae</taxon>
        <taxon>Pseudomonas</taxon>
    </lineage>
</organism>
<dbReference type="Proteomes" id="UP000377224">
    <property type="component" value="Unassembled WGS sequence"/>
</dbReference>
<proteinExistence type="predicted"/>
<accession>A0A5E7JHR2</accession>
<gene>
    <name evidence="1" type="ORF">PS896_02152</name>
</gene>
<evidence type="ECO:0000313" key="1">
    <source>
        <dbReference type="EMBL" id="VVO87642.1"/>
    </source>
</evidence>
<dbReference type="AlphaFoldDB" id="A0A5E7JHR2"/>
<sequence>MQKRIIQLLNKSPGLKAREIASQLELERKVVSLHLHENLEIFIQDPDTFGWSVIKSASFVLELTCGGTWLTDTHFEKALSKSGSPLDADHGHVTIKIPGERKILLCAAAKILAIANQLAAAKKKVELDFSENKAALSYLNRAGFVDRLDSTIKILPKRPSNSAAQRYNANNIGLVEFLEINAYGDNTDNVPERLKNSFIEAFGKNNSNKLFTVVSEFVANVEEHSGTVIPGFAGLQCYGSADKRAKVITVISDSGKGICETLRPAIDEHLPLLAKKFDPSLPVSDPKLILHAILKGGLSSREGGGGAGLHNSHSKAVELNATIKIRQENFSVLMEYKAGVLENKSWTLNLPKLIGTHIVFEFSLTKTQPLLKLEP</sequence>